<dbReference type="KEGG" id="ddn:DND132_2320"/>
<gene>
    <name evidence="2" type="ORF">DND132_2320</name>
</gene>
<feature type="domain" description="Glycosyltransferase subfamily 4-like N-terminal" evidence="1">
    <location>
        <begin position="20"/>
        <end position="168"/>
    </location>
</feature>
<dbReference type="HOGENOM" id="CLU_1364356_0_0_7"/>
<reference evidence="2 3" key="1">
    <citation type="journal article" date="2011" name="J. Bacteriol.">
        <title>Genome sequence of the mercury-methylating strain Desulfovibrio desulfuricans ND132.</title>
        <authorList>
            <person name="Brown S.D."/>
            <person name="Gilmour C.C."/>
            <person name="Kucken A.M."/>
            <person name="Wall J.D."/>
            <person name="Elias D.A."/>
            <person name="Brandt C.C."/>
            <person name="Podar M."/>
            <person name="Chertkov O."/>
            <person name="Held B."/>
            <person name="Bruce D.C."/>
            <person name="Detter J.C."/>
            <person name="Tapia R."/>
            <person name="Han C.S."/>
            <person name="Goodwin L.A."/>
            <person name="Cheng J.F."/>
            <person name="Pitluck S."/>
            <person name="Woyke T."/>
            <person name="Mikhailova N."/>
            <person name="Ivanova N.N."/>
            <person name="Han J."/>
            <person name="Lucas S."/>
            <person name="Lapidus A.L."/>
            <person name="Land M.L."/>
            <person name="Hauser L.J."/>
            <person name="Palumbo A.V."/>
        </authorList>
    </citation>
    <scope>NUCLEOTIDE SEQUENCE [LARGE SCALE GENOMIC DNA]</scope>
    <source>
        <strain evidence="2 3">ND132</strain>
    </source>
</reference>
<dbReference type="eggNOG" id="COG0438">
    <property type="taxonomic scope" value="Bacteria"/>
</dbReference>
<sequence length="200" mass="21165">MKIAVIHENAETLLAEHGALLSGLASMGHEVSALAPGSGPETSTGFEALGVEYAMYPLSPRSLTPIADMGTLLHLKQILFRVRPGLVLSVGAKPVVYGSLAARLIWVGEDKRVFALVDGPGFAFAGTGFTGRLLARLAKPMYRAGFRSCDGVCFRSAGAEAFFRKLGVLDPQARTGVADQADPETLDRALLSFMGMIPTD</sequence>
<name>F0JBM1_9BACT</name>
<protein>
    <submittedName>
        <fullName evidence="2">Glycosyl transferase group 1</fullName>
    </submittedName>
</protein>
<proteinExistence type="predicted"/>
<accession>F0JBM1</accession>
<dbReference type="EMBL" id="CP003220">
    <property type="protein sequence ID" value="EGB15524.1"/>
    <property type="molecule type" value="Genomic_DNA"/>
</dbReference>
<dbReference type="Gene3D" id="3.40.50.2000">
    <property type="entry name" value="Glycogen Phosphorylase B"/>
    <property type="match status" value="1"/>
</dbReference>
<keyword evidence="2" id="KW-0808">Transferase</keyword>
<evidence type="ECO:0000313" key="2">
    <source>
        <dbReference type="EMBL" id="EGB15524.1"/>
    </source>
</evidence>
<dbReference type="SUPFAM" id="SSF53756">
    <property type="entry name" value="UDP-Glycosyltransferase/glycogen phosphorylase"/>
    <property type="match status" value="1"/>
</dbReference>
<evidence type="ECO:0000313" key="3">
    <source>
        <dbReference type="Proteomes" id="UP000007845"/>
    </source>
</evidence>
<dbReference type="Proteomes" id="UP000007845">
    <property type="component" value="Chromosome"/>
</dbReference>
<dbReference type="OrthoDB" id="9775208at2"/>
<dbReference type="RefSeq" id="WP_014322950.1">
    <property type="nucleotide sequence ID" value="NC_016803.1"/>
</dbReference>
<dbReference type="GO" id="GO:0016757">
    <property type="term" value="F:glycosyltransferase activity"/>
    <property type="evidence" value="ECO:0007669"/>
    <property type="project" value="UniProtKB-ARBA"/>
</dbReference>
<dbReference type="STRING" id="641491.DND132_2320"/>
<dbReference type="InterPro" id="IPR028098">
    <property type="entry name" value="Glyco_trans_4-like_N"/>
</dbReference>
<keyword evidence="3" id="KW-1185">Reference proteome</keyword>
<dbReference type="Pfam" id="PF13579">
    <property type="entry name" value="Glyco_trans_4_4"/>
    <property type="match status" value="1"/>
</dbReference>
<dbReference type="AlphaFoldDB" id="F0JBM1"/>
<organism evidence="2 3">
    <name type="scientific">Pseudodesulfovibrio mercurii</name>
    <dbReference type="NCBI Taxonomy" id="641491"/>
    <lineage>
        <taxon>Bacteria</taxon>
        <taxon>Pseudomonadati</taxon>
        <taxon>Thermodesulfobacteriota</taxon>
        <taxon>Desulfovibrionia</taxon>
        <taxon>Desulfovibrionales</taxon>
        <taxon>Desulfovibrionaceae</taxon>
    </lineage>
</organism>
<evidence type="ECO:0000259" key="1">
    <source>
        <dbReference type="Pfam" id="PF13579"/>
    </source>
</evidence>